<name>A0A2S6I6Q1_9BACT</name>
<dbReference type="RefSeq" id="WP_104417792.1">
    <property type="nucleotide sequence ID" value="NZ_PTJC01000005.1"/>
</dbReference>
<dbReference type="InterPro" id="IPR029510">
    <property type="entry name" value="Ald_DH_CS_GLU"/>
</dbReference>
<evidence type="ECO:0000313" key="10">
    <source>
        <dbReference type="Proteomes" id="UP000237662"/>
    </source>
</evidence>
<dbReference type="InterPro" id="IPR016163">
    <property type="entry name" value="Ald_DH_C"/>
</dbReference>
<comment type="similarity">
    <text evidence="1 4 7">Belongs to the aldehyde dehydrogenase family.</text>
</comment>
<dbReference type="Gene3D" id="3.40.309.10">
    <property type="entry name" value="Aldehyde Dehydrogenase, Chain A, domain 2"/>
    <property type="match status" value="1"/>
</dbReference>
<evidence type="ECO:0000259" key="8">
    <source>
        <dbReference type="Pfam" id="PF00171"/>
    </source>
</evidence>
<evidence type="ECO:0000256" key="2">
    <source>
        <dbReference type="ARBA" id="ARBA00023002"/>
    </source>
</evidence>
<evidence type="ECO:0000256" key="6">
    <source>
        <dbReference type="PROSITE-ProRule" id="PRU10007"/>
    </source>
</evidence>
<evidence type="ECO:0000256" key="7">
    <source>
        <dbReference type="RuleBase" id="RU003345"/>
    </source>
</evidence>
<sequence length="470" mass="52131">MPTAASTADYAYLLREQQAYAPTLAKSTAKERKEKLGRILRYLDDERNTQRLIDALKSDLQKPEVETRLSEIGPVYSHVKYINSKLTRWMEPRRISTPLAMLGTMNYVYYEPKGCALVIAPWNYPFNLAMVPVLYAIAAGCTVVLKPSEHSPATTEFMRAMFDKLFADNEIAVVKGEAETSAALTRLPFNHVFFTGSPAVGKKVMAAAAENLASVTLELGGKSPCIVDADVNLKNSARNVVWGKGFNAGQTCIAPDYLMVNDAVAKPYVSALCEAVTAFYGEDPQASDSYARIVNNKQFDHLTGLLEDAIGKGAQVVCGGRHDRADRYFAPTILTGVTREMRVMREEIFGPILPVMTFNNLTEVVAFVNRLPKPLAFYIQAKNRRIVKRLLAETSAGGTLVNEFFLSNANPALPFGGINNSGIGKSYGYHGFLDFTNQRAVVERKFLDLSSVYPPYTDKVKSLVRRIYRW</sequence>
<feature type="active site" evidence="5 6">
    <location>
        <position position="218"/>
    </location>
</feature>
<keyword evidence="10" id="KW-1185">Reference proteome</keyword>
<evidence type="ECO:0000313" key="9">
    <source>
        <dbReference type="EMBL" id="PPK87174.1"/>
    </source>
</evidence>
<dbReference type="PROSITE" id="PS00687">
    <property type="entry name" value="ALDEHYDE_DEHYDR_GLU"/>
    <property type="match status" value="1"/>
</dbReference>
<dbReference type="Proteomes" id="UP000237662">
    <property type="component" value="Unassembled WGS sequence"/>
</dbReference>
<reference evidence="9 10" key="1">
    <citation type="submission" date="2018-02" db="EMBL/GenBank/DDBJ databases">
        <title>Genomic Encyclopedia of Archaeal and Bacterial Type Strains, Phase II (KMG-II): from individual species to whole genera.</title>
        <authorList>
            <person name="Goeker M."/>
        </authorList>
    </citation>
    <scope>NUCLEOTIDE SEQUENCE [LARGE SCALE GENOMIC DNA]</scope>
    <source>
        <strain evidence="9 10">DSM 29526</strain>
    </source>
</reference>
<evidence type="ECO:0000256" key="3">
    <source>
        <dbReference type="ARBA" id="ARBA00023027"/>
    </source>
</evidence>
<keyword evidence="3" id="KW-0520">NAD</keyword>
<dbReference type="GO" id="GO:0006081">
    <property type="term" value="P:aldehyde metabolic process"/>
    <property type="evidence" value="ECO:0007669"/>
    <property type="project" value="InterPro"/>
</dbReference>
<evidence type="ECO:0000256" key="4">
    <source>
        <dbReference type="PIRNR" id="PIRNR036492"/>
    </source>
</evidence>
<dbReference type="PANTHER" id="PTHR43570:SF20">
    <property type="entry name" value="ALDEHYDE DEHYDROGENASE ALDX-RELATED"/>
    <property type="match status" value="1"/>
</dbReference>
<dbReference type="InterPro" id="IPR016161">
    <property type="entry name" value="Ald_DH/histidinol_DH"/>
</dbReference>
<evidence type="ECO:0000256" key="1">
    <source>
        <dbReference type="ARBA" id="ARBA00009986"/>
    </source>
</evidence>
<dbReference type="InterPro" id="IPR016162">
    <property type="entry name" value="Ald_DH_N"/>
</dbReference>
<dbReference type="FunFam" id="3.40.309.10:FF:000003">
    <property type="entry name" value="Aldehyde dehydrogenase"/>
    <property type="match status" value="1"/>
</dbReference>
<protein>
    <recommendedName>
        <fullName evidence="4">Aldehyde dehydrogenase</fullName>
    </recommendedName>
</protein>
<dbReference type="GO" id="GO:0005737">
    <property type="term" value="C:cytoplasm"/>
    <property type="evidence" value="ECO:0007669"/>
    <property type="project" value="TreeGrafter"/>
</dbReference>
<dbReference type="InterPro" id="IPR015590">
    <property type="entry name" value="Aldehyde_DH_dom"/>
</dbReference>
<dbReference type="Gene3D" id="3.40.605.10">
    <property type="entry name" value="Aldehyde Dehydrogenase, Chain A, domain 1"/>
    <property type="match status" value="1"/>
</dbReference>
<proteinExistence type="inferred from homology"/>
<dbReference type="InterPro" id="IPR012394">
    <property type="entry name" value="Aldehyde_DH_NAD(P)"/>
</dbReference>
<feature type="domain" description="Aldehyde dehydrogenase" evidence="8">
    <location>
        <begin position="4"/>
        <end position="441"/>
    </location>
</feature>
<accession>A0A2S6I6Q1</accession>
<organism evidence="9 10">
    <name type="scientific">Neolewinella xylanilytica</name>
    <dbReference type="NCBI Taxonomy" id="1514080"/>
    <lineage>
        <taxon>Bacteria</taxon>
        <taxon>Pseudomonadati</taxon>
        <taxon>Bacteroidota</taxon>
        <taxon>Saprospiria</taxon>
        <taxon>Saprospirales</taxon>
        <taxon>Lewinellaceae</taxon>
        <taxon>Neolewinella</taxon>
    </lineage>
</organism>
<feature type="active site" evidence="5">
    <location>
        <position position="252"/>
    </location>
</feature>
<dbReference type="SUPFAM" id="SSF53720">
    <property type="entry name" value="ALDH-like"/>
    <property type="match status" value="1"/>
</dbReference>
<dbReference type="EMBL" id="PTJC01000005">
    <property type="protein sequence ID" value="PPK87174.1"/>
    <property type="molecule type" value="Genomic_DNA"/>
</dbReference>
<dbReference type="PIRSF" id="PIRSF036492">
    <property type="entry name" value="ALDH"/>
    <property type="match status" value="1"/>
</dbReference>
<keyword evidence="2 4" id="KW-0560">Oxidoreductase</keyword>
<comment type="caution">
    <text evidence="9">The sequence shown here is derived from an EMBL/GenBank/DDBJ whole genome shotgun (WGS) entry which is preliminary data.</text>
</comment>
<dbReference type="AlphaFoldDB" id="A0A2S6I6Q1"/>
<dbReference type="PANTHER" id="PTHR43570">
    <property type="entry name" value="ALDEHYDE DEHYDROGENASE"/>
    <property type="match status" value="1"/>
</dbReference>
<gene>
    <name evidence="9" type="ORF">CLV84_0110</name>
</gene>
<evidence type="ECO:0000256" key="5">
    <source>
        <dbReference type="PIRSR" id="PIRSR036492-1"/>
    </source>
</evidence>
<dbReference type="Pfam" id="PF00171">
    <property type="entry name" value="Aldedh"/>
    <property type="match status" value="1"/>
</dbReference>
<dbReference type="OrthoDB" id="9762913at2"/>
<dbReference type="GO" id="GO:0004029">
    <property type="term" value="F:aldehyde dehydrogenase (NAD+) activity"/>
    <property type="evidence" value="ECO:0007669"/>
    <property type="project" value="TreeGrafter"/>
</dbReference>